<evidence type="ECO:0000313" key="2">
    <source>
        <dbReference type="Proteomes" id="UP000008825"/>
    </source>
</evidence>
<dbReference type="Proteomes" id="UP000008825">
    <property type="component" value="Chromosome"/>
</dbReference>
<protein>
    <recommendedName>
        <fullName evidence="3">DUF1003 domain-containing protein</fullName>
    </recommendedName>
</protein>
<dbReference type="EMBL" id="CP001124">
    <property type="protein sequence ID" value="ACH38507.1"/>
    <property type="molecule type" value="Genomic_DNA"/>
</dbReference>
<keyword evidence="2" id="KW-1185">Reference proteome</keyword>
<dbReference type="OrthoDB" id="9795736at2"/>
<evidence type="ECO:0000313" key="1">
    <source>
        <dbReference type="EMBL" id="ACH38507.1"/>
    </source>
</evidence>
<accession>B5E7X1</accession>
<reference evidence="1 2" key="2">
    <citation type="journal article" date="2010" name="BMC Genomics">
        <title>The genome of Geobacter bemidjiensis, exemplar for the subsurface clade of Geobacter species that predominate in Fe(III)-reducing subsurface environments.</title>
        <authorList>
            <person name="Aklujkar M."/>
            <person name="Young N.D."/>
            <person name="Holmes D."/>
            <person name="Chavan M."/>
            <person name="Risso C."/>
            <person name="Kiss H.E."/>
            <person name="Han C.S."/>
            <person name="Land M.L."/>
            <person name="Lovley D.R."/>
        </authorList>
    </citation>
    <scope>NUCLEOTIDE SEQUENCE [LARGE SCALE GENOMIC DNA]</scope>
    <source>
        <strain evidence="2">ATCC BAA-1014 / DSM 16622 / JCM 12645 / Bem</strain>
    </source>
</reference>
<dbReference type="InterPro" id="IPR010406">
    <property type="entry name" value="DUF1003"/>
</dbReference>
<dbReference type="RefSeq" id="WP_012529921.1">
    <property type="nucleotide sequence ID" value="NC_011146.1"/>
</dbReference>
<dbReference type="PANTHER" id="PTHR41386">
    <property type="entry name" value="INTEGRAL MEMBRANE PROTEIN-RELATED"/>
    <property type="match status" value="1"/>
</dbReference>
<reference evidence="1 2" key="1">
    <citation type="submission" date="2008-07" db="EMBL/GenBank/DDBJ databases">
        <title>Complete sequence of Geobacter bemidjiensis BEM.</title>
        <authorList>
            <consortium name="US DOE Joint Genome Institute"/>
            <person name="Lucas S."/>
            <person name="Copeland A."/>
            <person name="Lapidus A."/>
            <person name="Glavina del Rio T."/>
            <person name="Dalin E."/>
            <person name="Tice H."/>
            <person name="Bruce D."/>
            <person name="Goodwin L."/>
            <person name="Pitluck S."/>
            <person name="Kiss H."/>
            <person name="Brettin T."/>
            <person name="Detter J.C."/>
            <person name="Han C."/>
            <person name="Kuske C.R."/>
            <person name="Schmutz J."/>
            <person name="Larimer F."/>
            <person name="Land M."/>
            <person name="Hauser L."/>
            <person name="Kyrpides N."/>
            <person name="Lykidis A."/>
            <person name="Lovley D."/>
            <person name="Richardson P."/>
        </authorList>
    </citation>
    <scope>NUCLEOTIDE SEQUENCE [LARGE SCALE GENOMIC DNA]</scope>
    <source>
        <strain evidence="2">ATCC BAA-1014 / DSM 16622 / JCM 12645 / Bem</strain>
    </source>
</reference>
<dbReference type="Pfam" id="PF06210">
    <property type="entry name" value="DUF1003"/>
    <property type="match status" value="1"/>
</dbReference>
<dbReference type="eggNOG" id="COG4420">
    <property type="taxonomic scope" value="Bacteria"/>
</dbReference>
<dbReference type="PANTHER" id="PTHR41386:SF1">
    <property type="entry name" value="MEMBRANE PROTEIN"/>
    <property type="match status" value="1"/>
</dbReference>
<dbReference type="STRING" id="404380.Gbem_1489"/>
<sequence length="163" mass="18570">MIRPTLPPPYRHEHGPIKNANLVVTEQLTYGQKAADWIADKVGSWEFIIGQSTLLLIWATLNVTAWIRHWDPYPFILMNLVLSLQAAYTAPMIMMSQNRKADRDRIEAHIDYEINLKAEVEIKAILDNLDAQNIVIAQLHQMLEELTADKALNKTNARPESGT</sequence>
<dbReference type="KEGG" id="gbm:Gbem_1489"/>
<organism evidence="1 2">
    <name type="scientific">Citrifermentans bemidjiense (strain ATCC BAA-1014 / DSM 16622 / JCM 12645 / Bem)</name>
    <name type="common">Geobacter bemidjiensis</name>
    <dbReference type="NCBI Taxonomy" id="404380"/>
    <lineage>
        <taxon>Bacteria</taxon>
        <taxon>Pseudomonadati</taxon>
        <taxon>Thermodesulfobacteriota</taxon>
        <taxon>Desulfuromonadia</taxon>
        <taxon>Geobacterales</taxon>
        <taxon>Geobacteraceae</taxon>
        <taxon>Citrifermentans</taxon>
    </lineage>
</organism>
<dbReference type="HOGENOM" id="CLU_077948_2_3_7"/>
<evidence type="ECO:0008006" key="3">
    <source>
        <dbReference type="Google" id="ProtNLM"/>
    </source>
</evidence>
<gene>
    <name evidence="1" type="ordered locus">Gbem_1489</name>
</gene>
<name>B5E7X1_CITBB</name>
<dbReference type="AlphaFoldDB" id="B5E7X1"/>
<proteinExistence type="predicted"/>